<feature type="domain" description="Ricin B lectin" evidence="4">
    <location>
        <begin position="20"/>
        <end position="145"/>
    </location>
</feature>
<dbReference type="PROSITE" id="PS50231">
    <property type="entry name" value="RICIN_B_LECTIN"/>
    <property type="match status" value="1"/>
</dbReference>
<dbReference type="Proteomes" id="UP001187315">
    <property type="component" value="Unassembled WGS sequence"/>
</dbReference>
<dbReference type="PANTHER" id="PTHR36129:SF2">
    <property type="entry name" value="RICIN B LECTIN DOMAIN-CONTAINING PROTEIN"/>
    <property type="match status" value="1"/>
</dbReference>
<proteinExistence type="predicted"/>
<feature type="transmembrane region" description="Helical" evidence="2">
    <location>
        <begin position="224"/>
        <end position="246"/>
    </location>
</feature>
<reference evidence="5" key="1">
    <citation type="submission" date="2023-08" db="EMBL/GenBank/DDBJ databases">
        <title>Pelteobagrus vachellii genome.</title>
        <authorList>
            <person name="Liu H."/>
        </authorList>
    </citation>
    <scope>NUCLEOTIDE SEQUENCE</scope>
    <source>
        <strain evidence="5">PRFRI_2022a</strain>
        <tissue evidence="5">Muscle</tissue>
    </source>
</reference>
<keyword evidence="3" id="KW-0732">Signal</keyword>
<dbReference type="Gene3D" id="2.80.10.50">
    <property type="match status" value="1"/>
</dbReference>
<feature type="chain" id="PRO_5041681056" description="Ricin B lectin domain-containing protein" evidence="3">
    <location>
        <begin position="24"/>
        <end position="317"/>
    </location>
</feature>
<dbReference type="SUPFAM" id="SSF50370">
    <property type="entry name" value="Ricin B-like lectins"/>
    <property type="match status" value="1"/>
</dbReference>
<dbReference type="SMART" id="SM00458">
    <property type="entry name" value="RICIN"/>
    <property type="match status" value="1"/>
</dbReference>
<feature type="signal peptide" evidence="3">
    <location>
        <begin position="1"/>
        <end position="23"/>
    </location>
</feature>
<sequence length="317" mass="35527">MDGDWLRICVFMLTTSFLQEGAALNLRNELLGKCVQLLDGESQEKVTLEECNPGSGFQEWQWNPETRTLRNSHTGKCLTALKIQDQGTVGLLACRAEDDETQAWSCSKKGHLTLYGKGFHLSVRSDSSDIFLSTERGKSSKWKTLNERTMCEEPPDEPKKIEPKIIAKIRLWQPQVNLDQDASKPTQASHVPTVFSQLNSSTDELDSGAYVNPLSMEYGLEWKVTMLVLSSVALIIGMVILFLSIYQNRRKKTIVVLKSYTSTGEASQPGSPVTNERAPLTKHPMKPPRSPSIQRGEIMVEWKDGTVTPLFDTYQTS</sequence>
<evidence type="ECO:0000256" key="3">
    <source>
        <dbReference type="SAM" id="SignalP"/>
    </source>
</evidence>
<dbReference type="CDD" id="cd23412">
    <property type="entry name" value="beta-trefoil_Ricin_unchar"/>
    <property type="match status" value="1"/>
</dbReference>
<dbReference type="InterPro" id="IPR052678">
    <property type="entry name" value="OST-beta_subunit"/>
</dbReference>
<protein>
    <recommendedName>
        <fullName evidence="4">Ricin B lectin domain-containing protein</fullName>
    </recommendedName>
</protein>
<evidence type="ECO:0000256" key="1">
    <source>
        <dbReference type="SAM" id="MobiDB-lite"/>
    </source>
</evidence>
<dbReference type="InterPro" id="IPR000772">
    <property type="entry name" value="Ricin_B_lectin"/>
</dbReference>
<evidence type="ECO:0000256" key="2">
    <source>
        <dbReference type="SAM" id="Phobius"/>
    </source>
</evidence>
<keyword evidence="2" id="KW-1133">Transmembrane helix</keyword>
<keyword evidence="6" id="KW-1185">Reference proteome</keyword>
<dbReference type="EMBL" id="JAVHJS010000010">
    <property type="protein sequence ID" value="KAK2845578.1"/>
    <property type="molecule type" value="Genomic_DNA"/>
</dbReference>
<keyword evidence="2" id="KW-0472">Membrane</keyword>
<evidence type="ECO:0000259" key="4">
    <source>
        <dbReference type="SMART" id="SM00458"/>
    </source>
</evidence>
<feature type="region of interest" description="Disordered" evidence="1">
    <location>
        <begin position="263"/>
        <end position="295"/>
    </location>
</feature>
<evidence type="ECO:0000313" key="5">
    <source>
        <dbReference type="EMBL" id="KAK2845578.1"/>
    </source>
</evidence>
<gene>
    <name evidence="5" type="ORF">Q7C36_010432</name>
</gene>
<feature type="compositionally biased region" description="Polar residues" evidence="1">
    <location>
        <begin position="263"/>
        <end position="274"/>
    </location>
</feature>
<comment type="caution">
    <text evidence="5">The sequence shown here is derived from an EMBL/GenBank/DDBJ whole genome shotgun (WGS) entry which is preliminary data.</text>
</comment>
<dbReference type="InterPro" id="IPR035992">
    <property type="entry name" value="Ricin_B-like_lectins"/>
</dbReference>
<evidence type="ECO:0000313" key="6">
    <source>
        <dbReference type="Proteomes" id="UP001187315"/>
    </source>
</evidence>
<dbReference type="AlphaFoldDB" id="A0AA88MYX9"/>
<accession>A0AA88MYX9</accession>
<dbReference type="PANTHER" id="PTHR36129">
    <property type="entry name" value="ORGANIC SOLUTE TRANSPORTER SUBUNIT BETA-RELATED"/>
    <property type="match status" value="1"/>
</dbReference>
<keyword evidence="2" id="KW-0812">Transmembrane</keyword>
<dbReference type="Pfam" id="PF00652">
    <property type="entry name" value="Ricin_B_lectin"/>
    <property type="match status" value="1"/>
</dbReference>
<organism evidence="5 6">
    <name type="scientific">Tachysurus vachellii</name>
    <name type="common">Darkbarbel catfish</name>
    <name type="synonym">Pelteobagrus vachellii</name>
    <dbReference type="NCBI Taxonomy" id="175792"/>
    <lineage>
        <taxon>Eukaryota</taxon>
        <taxon>Metazoa</taxon>
        <taxon>Chordata</taxon>
        <taxon>Craniata</taxon>
        <taxon>Vertebrata</taxon>
        <taxon>Euteleostomi</taxon>
        <taxon>Actinopterygii</taxon>
        <taxon>Neopterygii</taxon>
        <taxon>Teleostei</taxon>
        <taxon>Ostariophysi</taxon>
        <taxon>Siluriformes</taxon>
        <taxon>Bagridae</taxon>
        <taxon>Tachysurus</taxon>
    </lineage>
</organism>
<name>A0AA88MYX9_TACVA</name>